<keyword evidence="5" id="KW-0735">Signal-anchor</keyword>
<keyword evidence="11" id="KW-1185">Reference proteome</keyword>
<keyword evidence="2" id="KW-0328">Glycosyltransferase</keyword>
<dbReference type="InterPro" id="IPR003378">
    <property type="entry name" value="Fringe-like_glycosylTrfase"/>
</dbReference>
<dbReference type="OrthoDB" id="6135379at2759"/>
<evidence type="ECO:0000313" key="11">
    <source>
        <dbReference type="Proteomes" id="UP000316726"/>
    </source>
</evidence>
<accession>A0A5B8N0N5</accession>
<evidence type="ECO:0000256" key="1">
    <source>
        <dbReference type="ARBA" id="ARBA00004606"/>
    </source>
</evidence>
<evidence type="ECO:0000256" key="3">
    <source>
        <dbReference type="ARBA" id="ARBA00022679"/>
    </source>
</evidence>
<keyword evidence="7" id="KW-0472">Membrane</keyword>
<keyword evidence="4" id="KW-0812">Transmembrane</keyword>
<keyword evidence="6" id="KW-1133">Transmembrane helix</keyword>
<evidence type="ECO:0000256" key="4">
    <source>
        <dbReference type="ARBA" id="ARBA00022692"/>
    </source>
</evidence>
<feature type="domain" description="Fringe-like glycosyltransferase" evidence="9">
    <location>
        <begin position="145"/>
        <end position="252"/>
    </location>
</feature>
<name>A0A5B8N0N5_9CHLO</name>
<dbReference type="GO" id="GO:0016020">
    <property type="term" value="C:membrane"/>
    <property type="evidence" value="ECO:0007669"/>
    <property type="project" value="UniProtKB-SubCell"/>
</dbReference>
<gene>
    <name evidence="10" type="ORF">A3770_17p78780</name>
</gene>
<dbReference type="AlphaFoldDB" id="A0A5B8N0N5"/>
<evidence type="ECO:0000313" key="10">
    <source>
        <dbReference type="EMBL" id="QDZ25360.1"/>
    </source>
</evidence>
<evidence type="ECO:0000256" key="5">
    <source>
        <dbReference type="ARBA" id="ARBA00022968"/>
    </source>
</evidence>
<evidence type="ECO:0000256" key="6">
    <source>
        <dbReference type="ARBA" id="ARBA00022989"/>
    </source>
</evidence>
<dbReference type="Pfam" id="PF02434">
    <property type="entry name" value="Fringe"/>
    <property type="match status" value="1"/>
</dbReference>
<dbReference type="PANTHER" id="PTHR10811">
    <property type="entry name" value="FRINGE-RELATED"/>
    <property type="match status" value="1"/>
</dbReference>
<evidence type="ECO:0000256" key="7">
    <source>
        <dbReference type="ARBA" id="ARBA00023136"/>
    </source>
</evidence>
<dbReference type="GO" id="GO:0016757">
    <property type="term" value="F:glycosyltransferase activity"/>
    <property type="evidence" value="ECO:0007669"/>
    <property type="project" value="UniProtKB-KW"/>
</dbReference>
<reference evidence="10 11" key="1">
    <citation type="submission" date="2018-07" db="EMBL/GenBank/DDBJ databases">
        <title>The complete nuclear genome of the prasinophyte Chloropicon primus (CCMP1205).</title>
        <authorList>
            <person name="Pombert J.-F."/>
            <person name="Otis C."/>
            <person name="Turmel M."/>
            <person name="Lemieux C."/>
        </authorList>
    </citation>
    <scope>NUCLEOTIDE SEQUENCE [LARGE SCALE GENOMIC DNA]</scope>
    <source>
        <strain evidence="10 11">CCMP1205</strain>
    </source>
</reference>
<dbReference type="GO" id="GO:0012505">
    <property type="term" value="C:endomembrane system"/>
    <property type="evidence" value="ECO:0007669"/>
    <property type="project" value="UniProtKB-SubCell"/>
</dbReference>
<dbReference type="EMBL" id="CP031050">
    <property type="protein sequence ID" value="QDZ25360.1"/>
    <property type="molecule type" value="Genomic_DNA"/>
</dbReference>
<organism evidence="10 11">
    <name type="scientific">Chloropicon primus</name>
    <dbReference type="NCBI Taxonomy" id="1764295"/>
    <lineage>
        <taxon>Eukaryota</taxon>
        <taxon>Viridiplantae</taxon>
        <taxon>Chlorophyta</taxon>
        <taxon>Chloropicophyceae</taxon>
        <taxon>Chloropicales</taxon>
        <taxon>Chloropicaceae</taxon>
        <taxon>Chloropicon</taxon>
    </lineage>
</organism>
<keyword evidence="3" id="KW-0808">Transferase</keyword>
<protein>
    <recommendedName>
        <fullName evidence="9">Fringe-like glycosyltransferase domain-containing protein</fullName>
    </recommendedName>
</protein>
<dbReference type="Proteomes" id="UP000316726">
    <property type="component" value="Chromosome 17"/>
</dbReference>
<comment type="subcellular location">
    <subcellularLocation>
        <location evidence="8">Endomembrane system</location>
        <topology evidence="8">Single-pass membrane protein</topology>
    </subcellularLocation>
    <subcellularLocation>
        <location evidence="1">Membrane</location>
        <topology evidence="1">Single-pass type II membrane protein</topology>
    </subcellularLocation>
</comment>
<evidence type="ECO:0000259" key="9">
    <source>
        <dbReference type="Pfam" id="PF02434"/>
    </source>
</evidence>
<dbReference type="Gene3D" id="3.90.550.50">
    <property type="match status" value="1"/>
</dbReference>
<evidence type="ECO:0000256" key="2">
    <source>
        <dbReference type="ARBA" id="ARBA00022676"/>
    </source>
</evidence>
<proteinExistence type="predicted"/>
<sequence>MSKLMITIGNLTFEPKLMRPTIRTGVPAPEEEAKPLAGTESELLEGVLVAGATTDSTPAPHKPVDRLSLEVRKGPALASSGVSTSQVAVAVLHNIDHASAKEIYQSFRLSWIRHFKSTLMYVKHRKGSVGSDYLKIITQLKKKYPRKKWYVMVHDDTYVYARNLLSYLASYDEGEPLLLGSTHCSGPNFQCRSGGISEEGAAGWLGWATGGSGIILSSKAASKLQVKSCLKYYARRWDYKVPAADVILSCCAKDSGLQKFHNPGFVNGPPGHHECQCQRKGRPLCTLSGSSLNRGDPLYRRRLSYHHVSVGMMEDLFVTEMDSLRGDYGGKGVGTFDLDHAKVIHVRKKPAKTMS</sequence>
<evidence type="ECO:0000256" key="8">
    <source>
        <dbReference type="ARBA" id="ARBA00037847"/>
    </source>
</evidence>